<name>A0A9P8PCF3_9ASCO</name>
<comment type="caution">
    <text evidence="1">The sequence shown here is derived from an EMBL/GenBank/DDBJ whole genome shotgun (WGS) entry which is preliminary data.</text>
</comment>
<accession>A0A9P8PCF3</accession>
<protein>
    <submittedName>
        <fullName evidence="1">Uncharacterized protein</fullName>
    </submittedName>
</protein>
<reference evidence="1" key="2">
    <citation type="submission" date="2021-01" db="EMBL/GenBank/DDBJ databases">
        <authorList>
            <person name="Schikora-Tamarit M.A."/>
        </authorList>
    </citation>
    <scope>NUCLEOTIDE SEQUENCE</scope>
    <source>
        <strain evidence="1">CBS6341</strain>
    </source>
</reference>
<dbReference type="EMBL" id="JAEUBF010001347">
    <property type="protein sequence ID" value="KAH3669120.1"/>
    <property type="molecule type" value="Genomic_DNA"/>
</dbReference>
<sequence>MSVDNKPMKAPKNPTKLPDIILAKKCLSTSVKCTFSGDKECSKFRSCIPRFYYLHETTWDRNLVFPYKLDHFEKFEFRRREAKNLNIFVFNAKVTHSGSFLPTSYQMFLVKDPKMSAAVLADRLTSLACKLVEFSGDIDLLPDELNENLLLPSNREFESMERMGVSQTFMKLFTLDFEKLSNKRKLNRDELLEIVIQLNGFIRSMLSEHDGDEKVNCRVFQNFDFYKVGNPINPGTTKDYPYFRDSFFLVPENSRKYFKEDLIHYFIAQKRTKDFTYPLEYKIDISKFDAHRYFVVQLQESGGTVKYPHGYDSLKTIE</sequence>
<proteinExistence type="predicted"/>
<keyword evidence="2" id="KW-1185">Reference proteome</keyword>
<gene>
    <name evidence="1" type="ORF">WICMUC_005084</name>
</gene>
<organism evidence="1 2">
    <name type="scientific">Wickerhamomyces mucosus</name>
    <dbReference type="NCBI Taxonomy" id="1378264"/>
    <lineage>
        <taxon>Eukaryota</taxon>
        <taxon>Fungi</taxon>
        <taxon>Dikarya</taxon>
        <taxon>Ascomycota</taxon>
        <taxon>Saccharomycotina</taxon>
        <taxon>Saccharomycetes</taxon>
        <taxon>Phaffomycetales</taxon>
        <taxon>Wickerhamomycetaceae</taxon>
        <taxon>Wickerhamomyces</taxon>
    </lineage>
</organism>
<evidence type="ECO:0000313" key="1">
    <source>
        <dbReference type="EMBL" id="KAH3669120.1"/>
    </source>
</evidence>
<dbReference type="AlphaFoldDB" id="A0A9P8PCF3"/>
<reference evidence="1" key="1">
    <citation type="journal article" date="2021" name="Open Biol.">
        <title>Shared evolutionary footprints suggest mitochondrial oxidative damage underlies multiple complex I losses in fungi.</title>
        <authorList>
            <person name="Schikora-Tamarit M.A."/>
            <person name="Marcet-Houben M."/>
            <person name="Nosek J."/>
            <person name="Gabaldon T."/>
        </authorList>
    </citation>
    <scope>NUCLEOTIDE SEQUENCE</scope>
    <source>
        <strain evidence="1">CBS6341</strain>
    </source>
</reference>
<dbReference type="Proteomes" id="UP000769528">
    <property type="component" value="Unassembled WGS sequence"/>
</dbReference>
<evidence type="ECO:0000313" key="2">
    <source>
        <dbReference type="Proteomes" id="UP000769528"/>
    </source>
</evidence>